<feature type="region of interest" description="Disordered" evidence="1">
    <location>
        <begin position="643"/>
        <end position="824"/>
    </location>
</feature>
<feature type="compositionally biased region" description="Low complexity" evidence="1">
    <location>
        <begin position="643"/>
        <end position="684"/>
    </location>
</feature>
<name>A0A0P1IVR1_9RHOB</name>
<dbReference type="STRING" id="1715691.TA5113_02113"/>
<keyword evidence="2" id="KW-0812">Transmembrane</keyword>
<protein>
    <recommendedName>
        <fullName evidence="5">TIGR02302 family protein</fullName>
    </recommendedName>
</protein>
<feature type="compositionally biased region" description="Basic and acidic residues" evidence="1">
    <location>
        <begin position="694"/>
        <end position="705"/>
    </location>
</feature>
<evidence type="ECO:0000256" key="1">
    <source>
        <dbReference type="SAM" id="MobiDB-lite"/>
    </source>
</evidence>
<keyword evidence="2" id="KW-0472">Membrane</keyword>
<sequence length="861" mass="95563">MAQADRAKAVLSKLSWVLSLTRLGLFSERVIRAFWPVWSLIFVVSAALMMGLQDVLSLELVWAAGVLCLAALLFFIWQGVRRITLPSRDEALQRLDDTLPGRPVQSLLDQPALRESDPATQALWQAHQRRMADKAASARVPKPNWVVSHLDPFGLRFTALLLFCVALLFGSVHRVGSLSDMAPNSAAPSIAAASWEGWVSPPRYTGLPTLYLNDLPAGQLTLPVGSQVTLRLYGEVGALTVNETVSARTEVPSAADSAQSFELNKDGTLEIAGENGRQWQVALIPDARPEVTNVGEATVSSRGEMTLPFSVKDDYEVVDGSARLALNLDRVSRRHGLKFDPENTDPLDLVLPLPVTGQRDAFDENLIDDFSAHPWAHLPVEVTLQARDAAGQLSEPKVVQFDLPARRFFDPMANALVEMRRDLLWSRENATRVAQLMRAISHRPDEGVFRKDKDYLRLRTILRHLERVIPAGLPDEDRKAITDELWAFAIELEEGDLDDALERMERARERLAEAMKNGASPEEIARLMQELREATRDYMRQLAQQSPSSEQTPGEQQQAQNRMEMNQSDIQRMMDRIQELMEQGRMAEAQQALEEFQRMMENMQVTQGGQGEPSPGQQAMDQLGEMLRDQQGLSDEAFRDLQEQFNPNGQPGQPGQQGQPGQSQPGQSQNGQSGQNPGQSQQGENGSGEQGEGQGERGLEGELADRQQALRQELQRQQQGLPGQGTPEGDAAREALDRAGEAMDGAEDALRNDDLAEAIDRQADAMEALREGMRNLGEALAQNQEGEGQEGDGQNTRGAGLDPLGRNPGETGLSNSEEGLLQGEDIYRRAREILDEIRRRAGEEERPEIERNYLNRLLDRF</sequence>
<evidence type="ECO:0008006" key="5">
    <source>
        <dbReference type="Google" id="ProtNLM"/>
    </source>
</evidence>
<feature type="region of interest" description="Disordered" evidence="1">
    <location>
        <begin position="541"/>
        <end position="563"/>
    </location>
</feature>
<dbReference type="InterPro" id="IPR012683">
    <property type="entry name" value="CHP02302_TM"/>
</dbReference>
<feature type="compositionally biased region" description="Low complexity" evidence="1">
    <location>
        <begin position="706"/>
        <end position="725"/>
    </location>
</feature>
<feature type="compositionally biased region" description="Low complexity" evidence="1">
    <location>
        <begin position="777"/>
        <end position="786"/>
    </location>
</feature>
<dbReference type="Proteomes" id="UP000051184">
    <property type="component" value="Unassembled WGS sequence"/>
</dbReference>
<feature type="compositionally biased region" description="Basic and acidic residues" evidence="1">
    <location>
        <begin position="748"/>
        <end position="773"/>
    </location>
</feature>
<dbReference type="Pfam" id="PF13779">
    <property type="entry name" value="DUF4175"/>
    <property type="match status" value="1"/>
</dbReference>
<keyword evidence="2" id="KW-1133">Transmembrane helix</keyword>
<evidence type="ECO:0000313" key="4">
    <source>
        <dbReference type="Proteomes" id="UP000051184"/>
    </source>
</evidence>
<dbReference type="NCBIfam" id="TIGR02302">
    <property type="entry name" value="aProt_lowcomp"/>
    <property type="match status" value="1"/>
</dbReference>
<dbReference type="AlphaFoldDB" id="A0A0P1IVR1"/>
<reference evidence="4" key="1">
    <citation type="submission" date="2015-09" db="EMBL/GenBank/DDBJ databases">
        <authorList>
            <person name="Rodrigo-Torres Lidia"/>
            <person name="Arahal R.David."/>
        </authorList>
    </citation>
    <scope>NUCLEOTIDE SEQUENCE [LARGE SCALE GENOMIC DNA]</scope>
    <source>
        <strain evidence="4">CECT 5114</strain>
    </source>
</reference>
<feature type="transmembrane region" description="Helical" evidence="2">
    <location>
        <begin position="60"/>
        <end position="80"/>
    </location>
</feature>
<feature type="transmembrane region" description="Helical" evidence="2">
    <location>
        <begin position="153"/>
        <end position="172"/>
    </location>
</feature>
<feature type="compositionally biased region" description="Basic and acidic residues" evidence="1">
    <location>
        <begin position="730"/>
        <end position="741"/>
    </location>
</feature>
<evidence type="ECO:0000313" key="3">
    <source>
        <dbReference type="EMBL" id="CUK26106.1"/>
    </source>
</evidence>
<dbReference type="RefSeq" id="WP_058315043.1">
    <property type="nucleotide sequence ID" value="NZ_CYTO01000020.1"/>
</dbReference>
<keyword evidence="4" id="KW-1185">Reference proteome</keyword>
<evidence type="ECO:0000256" key="2">
    <source>
        <dbReference type="SAM" id="Phobius"/>
    </source>
</evidence>
<proteinExistence type="predicted"/>
<feature type="transmembrane region" description="Helical" evidence="2">
    <location>
        <begin position="30"/>
        <end position="48"/>
    </location>
</feature>
<organism evidence="3 4">
    <name type="scientific">Cognatishimia activa</name>
    <dbReference type="NCBI Taxonomy" id="1715691"/>
    <lineage>
        <taxon>Bacteria</taxon>
        <taxon>Pseudomonadati</taxon>
        <taxon>Pseudomonadota</taxon>
        <taxon>Alphaproteobacteria</taxon>
        <taxon>Rhodobacterales</taxon>
        <taxon>Paracoccaceae</taxon>
        <taxon>Cognatishimia</taxon>
    </lineage>
</organism>
<gene>
    <name evidence="3" type="ORF">TA5114_01913</name>
</gene>
<accession>A0A0P1IVR1</accession>
<dbReference type="OrthoDB" id="8477685at2"/>
<dbReference type="EMBL" id="CYUE01000020">
    <property type="protein sequence ID" value="CUK26106.1"/>
    <property type="molecule type" value="Genomic_DNA"/>
</dbReference>
<feature type="compositionally biased region" description="Polar residues" evidence="1">
    <location>
        <begin position="542"/>
        <end position="563"/>
    </location>
</feature>